<dbReference type="PANTHER" id="PTHR43853:SF21">
    <property type="entry name" value="STEROID 3-KETOACYL-COA THIOLASE"/>
    <property type="match status" value="1"/>
</dbReference>
<dbReference type="InterPro" id="IPR020616">
    <property type="entry name" value="Thiolase_N"/>
</dbReference>
<name>A0A1L8RHR4_9ENTE</name>
<keyword evidence="11" id="KW-1185">Reference proteome</keyword>
<evidence type="ECO:0000256" key="7">
    <source>
        <dbReference type="RuleBase" id="RU003557"/>
    </source>
</evidence>
<dbReference type="InterPro" id="IPR020615">
    <property type="entry name" value="Thiolase_acyl_enz_int_AS"/>
</dbReference>
<evidence type="ECO:0000259" key="9">
    <source>
        <dbReference type="Pfam" id="PF02803"/>
    </source>
</evidence>
<comment type="caution">
    <text evidence="10">The sequence shown here is derived from an EMBL/GenBank/DDBJ whole genome shotgun (WGS) entry which is preliminary data.</text>
</comment>
<evidence type="ECO:0000313" key="11">
    <source>
        <dbReference type="Proteomes" id="UP000181884"/>
    </source>
</evidence>
<dbReference type="PIRSF" id="PIRSF000429">
    <property type="entry name" value="Ac-CoA_Ac_transf"/>
    <property type="match status" value="1"/>
</dbReference>
<evidence type="ECO:0000256" key="3">
    <source>
        <dbReference type="ARBA" id="ARBA00022679"/>
    </source>
</evidence>
<dbReference type="GO" id="GO:0006635">
    <property type="term" value="P:fatty acid beta-oxidation"/>
    <property type="evidence" value="ECO:0007669"/>
    <property type="project" value="TreeGrafter"/>
</dbReference>
<dbReference type="InterPro" id="IPR016039">
    <property type="entry name" value="Thiolase-like"/>
</dbReference>
<dbReference type="FunFam" id="3.40.47.10:FF:000010">
    <property type="entry name" value="Acetyl-CoA acetyltransferase (Thiolase)"/>
    <property type="match status" value="1"/>
</dbReference>
<feature type="domain" description="Thiolase C-terminal" evidence="9">
    <location>
        <begin position="262"/>
        <end position="382"/>
    </location>
</feature>
<dbReference type="InterPro" id="IPR002155">
    <property type="entry name" value="Thiolase"/>
</dbReference>
<evidence type="ECO:0000256" key="5">
    <source>
        <dbReference type="ARBA" id="ARBA00024073"/>
    </source>
</evidence>
<evidence type="ECO:0000256" key="6">
    <source>
        <dbReference type="PIRSR" id="PIRSR000429-1"/>
    </source>
</evidence>
<dbReference type="PROSITE" id="PS00737">
    <property type="entry name" value="THIOLASE_2"/>
    <property type="match status" value="1"/>
</dbReference>
<dbReference type="Pfam" id="PF02803">
    <property type="entry name" value="Thiolase_C"/>
    <property type="match status" value="1"/>
</dbReference>
<dbReference type="GO" id="GO:0005737">
    <property type="term" value="C:cytoplasm"/>
    <property type="evidence" value="ECO:0007669"/>
    <property type="project" value="UniProtKB-ARBA"/>
</dbReference>
<dbReference type="PANTHER" id="PTHR43853">
    <property type="entry name" value="3-KETOACYL-COA THIOLASE, PEROXISOMAL"/>
    <property type="match status" value="1"/>
</dbReference>
<dbReference type="InterPro" id="IPR020617">
    <property type="entry name" value="Thiolase_C"/>
</dbReference>
<evidence type="ECO:0000313" key="10">
    <source>
        <dbReference type="EMBL" id="OJG19321.1"/>
    </source>
</evidence>
<comment type="pathway">
    <text evidence="1">Lipid metabolism.</text>
</comment>
<feature type="active site" description="Proton acceptor" evidence="6">
    <location>
        <position position="370"/>
    </location>
</feature>
<evidence type="ECO:0000256" key="4">
    <source>
        <dbReference type="ARBA" id="ARBA00023315"/>
    </source>
</evidence>
<dbReference type="InterPro" id="IPR020610">
    <property type="entry name" value="Thiolase_AS"/>
</dbReference>
<dbReference type="GO" id="GO:0003988">
    <property type="term" value="F:acetyl-CoA C-acyltransferase activity"/>
    <property type="evidence" value="ECO:0007669"/>
    <property type="project" value="UniProtKB-EC"/>
</dbReference>
<dbReference type="Proteomes" id="UP000181884">
    <property type="component" value="Unassembled WGS sequence"/>
</dbReference>
<dbReference type="NCBIfam" id="TIGR01930">
    <property type="entry name" value="AcCoA-C-Actrans"/>
    <property type="match status" value="1"/>
</dbReference>
<reference evidence="10 11" key="1">
    <citation type="submission" date="2014-12" db="EMBL/GenBank/DDBJ databases">
        <title>Draft genome sequences of 29 type strains of Enterococci.</title>
        <authorList>
            <person name="Zhong Z."/>
            <person name="Sun Z."/>
            <person name="Liu W."/>
            <person name="Zhang W."/>
            <person name="Zhang H."/>
        </authorList>
    </citation>
    <scope>NUCLEOTIDE SEQUENCE [LARGE SCALE GENOMIC DNA]</scope>
    <source>
        <strain evidence="10 11">DSM 17029</strain>
    </source>
</reference>
<dbReference type="PROSITE" id="PS00098">
    <property type="entry name" value="THIOLASE_1"/>
    <property type="match status" value="1"/>
</dbReference>
<gene>
    <name evidence="10" type="ORF">RU97_GL000892</name>
</gene>
<dbReference type="CDD" id="cd00751">
    <property type="entry name" value="thiolase"/>
    <property type="match status" value="1"/>
</dbReference>
<protein>
    <recommendedName>
        <fullName evidence="5">acetyl-CoA C-acyltransferase</fullName>
        <ecNumber evidence="5">2.3.1.16</ecNumber>
    </recommendedName>
</protein>
<dbReference type="GO" id="GO:0010124">
    <property type="term" value="P:phenylacetate catabolic process"/>
    <property type="evidence" value="ECO:0007669"/>
    <property type="project" value="TreeGrafter"/>
</dbReference>
<keyword evidence="3 7" id="KW-0808">Transferase</keyword>
<dbReference type="SUPFAM" id="SSF53901">
    <property type="entry name" value="Thiolase-like"/>
    <property type="match status" value="2"/>
</dbReference>
<feature type="domain" description="Thiolase N-terminal" evidence="8">
    <location>
        <begin position="5"/>
        <end position="252"/>
    </location>
</feature>
<dbReference type="InterPro" id="IPR050215">
    <property type="entry name" value="Thiolase-like_sf_Thiolase"/>
</dbReference>
<feature type="active site" description="Proton acceptor" evidence="6">
    <location>
        <position position="340"/>
    </location>
</feature>
<organism evidence="10 11">
    <name type="scientific">Enterococcus canis</name>
    <dbReference type="NCBI Taxonomy" id="214095"/>
    <lineage>
        <taxon>Bacteria</taxon>
        <taxon>Bacillati</taxon>
        <taxon>Bacillota</taxon>
        <taxon>Bacilli</taxon>
        <taxon>Lactobacillales</taxon>
        <taxon>Enterococcaceae</taxon>
        <taxon>Enterococcus</taxon>
    </lineage>
</organism>
<accession>A0A1L8RHR4</accession>
<evidence type="ECO:0000256" key="1">
    <source>
        <dbReference type="ARBA" id="ARBA00005189"/>
    </source>
</evidence>
<evidence type="ECO:0000256" key="2">
    <source>
        <dbReference type="ARBA" id="ARBA00010982"/>
    </source>
</evidence>
<dbReference type="PROSITE" id="PS00099">
    <property type="entry name" value="THIOLASE_3"/>
    <property type="match status" value="1"/>
</dbReference>
<dbReference type="RefSeq" id="WP_067389757.1">
    <property type="nucleotide sequence ID" value="NZ_JXKH01000002.1"/>
</dbReference>
<dbReference type="Gene3D" id="3.40.47.10">
    <property type="match status" value="2"/>
</dbReference>
<comment type="similarity">
    <text evidence="2 7">Belongs to the thiolase-like superfamily. Thiolase family.</text>
</comment>
<dbReference type="Pfam" id="PF00108">
    <property type="entry name" value="Thiolase_N"/>
    <property type="match status" value="1"/>
</dbReference>
<dbReference type="STRING" id="214095.RU97_GL000892"/>
<feature type="active site" description="Acyl-thioester intermediate" evidence="6">
    <location>
        <position position="91"/>
    </location>
</feature>
<sequence>MKEAVIVAYGRSAIAKARKGSLANEHPVDYSAEVLNGVLDRVKELDPKEIDDIIVGVAYPEKKQGHNMARIIAQRAGIPDTVSAQTINRFCSSGLQSIATAANAIMADQADVIVAGGVEAMTHINMLPEESDKSDYLVEINSDIYLPMGMTAENVAAQRNISREDMDRYAVESHHKAQKSQETGVFEKEIIPVTYTDAEGKKQKLTKDESIRYNSTVEGMQGLKSPFKEDGVVTAGTSSPMNDAAAFVVVMSLDKARELGIKPIAKFVGFQTAGLDPAIMGLGPVHAIPKVMERSGLTLDDMDSIEFNEAFAAQVLGTIDELGLDVEKVNPRGGALALGHPLGASGAVLTSRLLNYLEDTDGKYGLVTMCIGGGMGAAGIFEMMSE</sequence>
<keyword evidence="4 7" id="KW-0012">Acyltransferase</keyword>
<proteinExistence type="inferred from homology"/>
<evidence type="ECO:0000259" key="8">
    <source>
        <dbReference type="Pfam" id="PF00108"/>
    </source>
</evidence>
<dbReference type="EMBL" id="JXKH01000002">
    <property type="protein sequence ID" value="OJG19321.1"/>
    <property type="molecule type" value="Genomic_DNA"/>
</dbReference>
<dbReference type="AlphaFoldDB" id="A0A1L8RHR4"/>
<dbReference type="InterPro" id="IPR020613">
    <property type="entry name" value="Thiolase_CS"/>
</dbReference>
<dbReference type="EC" id="2.3.1.16" evidence="5"/>